<sequence length="30" mass="3271">MSDSLDEFPSEVNSVVEIKGSAKNKALDFL</sequence>
<dbReference type="WBParaSite" id="Hba_13132">
    <property type="protein sequence ID" value="Hba_13132"/>
    <property type="gene ID" value="Hba_13132"/>
</dbReference>
<keyword evidence="1" id="KW-1185">Reference proteome</keyword>
<evidence type="ECO:0000313" key="2">
    <source>
        <dbReference type="WBParaSite" id="Hba_13132"/>
    </source>
</evidence>
<proteinExistence type="predicted"/>
<name>A0A1I7X699_HETBA</name>
<evidence type="ECO:0000313" key="1">
    <source>
        <dbReference type="Proteomes" id="UP000095283"/>
    </source>
</evidence>
<dbReference type="Proteomes" id="UP000095283">
    <property type="component" value="Unplaced"/>
</dbReference>
<accession>A0A1I7X699</accession>
<reference evidence="2" key="1">
    <citation type="submission" date="2016-11" db="UniProtKB">
        <authorList>
            <consortium name="WormBaseParasite"/>
        </authorList>
    </citation>
    <scope>IDENTIFICATION</scope>
</reference>
<dbReference type="AlphaFoldDB" id="A0A1I7X699"/>
<organism evidence="1 2">
    <name type="scientific">Heterorhabditis bacteriophora</name>
    <name type="common">Entomopathogenic nematode worm</name>
    <dbReference type="NCBI Taxonomy" id="37862"/>
    <lineage>
        <taxon>Eukaryota</taxon>
        <taxon>Metazoa</taxon>
        <taxon>Ecdysozoa</taxon>
        <taxon>Nematoda</taxon>
        <taxon>Chromadorea</taxon>
        <taxon>Rhabditida</taxon>
        <taxon>Rhabditina</taxon>
        <taxon>Rhabditomorpha</taxon>
        <taxon>Strongyloidea</taxon>
        <taxon>Heterorhabditidae</taxon>
        <taxon>Heterorhabditis</taxon>
    </lineage>
</organism>
<protein>
    <submittedName>
        <fullName evidence="2">Ribosome silencing factor</fullName>
    </submittedName>
</protein>